<sequence>MGESGGAPDGKGKSRLTSKKRFSCGGAGDKRSFERLHKEENSVKKFFKDFFRRTLMGVARMAGFGEDYRGFGETIGSRSAISGLILRFLCNHILHLHFA</sequence>
<feature type="compositionally biased region" description="Basic residues" evidence="1">
    <location>
        <begin position="13"/>
        <end position="22"/>
    </location>
</feature>
<evidence type="ECO:0000313" key="2">
    <source>
        <dbReference type="EMBL" id="QYS93055.1"/>
    </source>
</evidence>
<dbReference type="Proteomes" id="UP000826661">
    <property type="component" value="Chromosome I"/>
</dbReference>
<keyword evidence="3" id="KW-1185">Reference proteome</keyword>
<organism evidence="2 3">
    <name type="scientific">Trichoderma simmonsii</name>
    <dbReference type="NCBI Taxonomy" id="1491479"/>
    <lineage>
        <taxon>Eukaryota</taxon>
        <taxon>Fungi</taxon>
        <taxon>Dikarya</taxon>
        <taxon>Ascomycota</taxon>
        <taxon>Pezizomycotina</taxon>
        <taxon>Sordariomycetes</taxon>
        <taxon>Hypocreomycetidae</taxon>
        <taxon>Hypocreales</taxon>
        <taxon>Hypocreaceae</taxon>
        <taxon>Trichoderma</taxon>
    </lineage>
</organism>
<gene>
    <name evidence="2" type="ORF">H0G86_000445</name>
</gene>
<evidence type="ECO:0000313" key="3">
    <source>
        <dbReference type="Proteomes" id="UP000826661"/>
    </source>
</evidence>
<accession>A0A8G0L4L7</accession>
<name>A0A8G0L4L7_9HYPO</name>
<protein>
    <submittedName>
        <fullName evidence="2">Uncharacterized protein</fullName>
    </submittedName>
</protein>
<reference evidence="2 3" key="1">
    <citation type="journal article" date="2021" name="BMC Genomics">
        <title>Telomere-to-telomere genome assembly of asparaginase-producing Trichoderma simmonsii.</title>
        <authorList>
            <person name="Chung D."/>
            <person name="Kwon Y.M."/>
            <person name="Yang Y."/>
        </authorList>
    </citation>
    <scope>NUCLEOTIDE SEQUENCE [LARGE SCALE GENOMIC DNA]</scope>
    <source>
        <strain evidence="2 3">GH-Sj1</strain>
    </source>
</reference>
<proteinExistence type="predicted"/>
<dbReference type="EMBL" id="CP075864">
    <property type="protein sequence ID" value="QYS93055.1"/>
    <property type="molecule type" value="Genomic_DNA"/>
</dbReference>
<evidence type="ECO:0000256" key="1">
    <source>
        <dbReference type="SAM" id="MobiDB-lite"/>
    </source>
</evidence>
<feature type="region of interest" description="Disordered" evidence="1">
    <location>
        <begin position="1"/>
        <end position="29"/>
    </location>
</feature>
<dbReference type="AlphaFoldDB" id="A0A8G0L4L7"/>